<accession>A0ABU6INX1</accession>
<dbReference type="SUPFAM" id="SSF55035">
    <property type="entry name" value="NAD-binding domain of HMG-CoA reductase"/>
    <property type="match status" value="1"/>
</dbReference>
<evidence type="ECO:0000256" key="3">
    <source>
        <dbReference type="RuleBase" id="RU361219"/>
    </source>
</evidence>
<dbReference type="Gene3D" id="3.90.770.10">
    <property type="entry name" value="3-hydroxy-3-methylglutaryl-coenzyme A Reductase, Chain A, domain 2"/>
    <property type="match status" value="2"/>
</dbReference>
<dbReference type="SUPFAM" id="SSF56542">
    <property type="entry name" value="Substrate-binding domain of HMG-CoA reductase"/>
    <property type="match status" value="1"/>
</dbReference>
<evidence type="ECO:0000256" key="2">
    <source>
        <dbReference type="ARBA" id="ARBA00023002"/>
    </source>
</evidence>
<keyword evidence="5" id="KW-1185">Reference proteome</keyword>
<dbReference type="EMBL" id="JAYMGW010000003">
    <property type="protein sequence ID" value="MEC4264687.1"/>
    <property type="molecule type" value="Genomic_DNA"/>
</dbReference>
<dbReference type="GO" id="GO:0140643">
    <property type="term" value="F:hydroxymethylglutaryl-CoA reductase (NADH) activity"/>
    <property type="evidence" value="ECO:0007669"/>
    <property type="project" value="UniProtKB-EC"/>
</dbReference>
<comment type="pathway">
    <text evidence="3">Metabolic intermediate metabolism; (R)-mevalonate degradation; (S)-3-hydroxy-3-methylglutaryl-CoA from (R)-mevalonate: step 1/1.</text>
</comment>
<evidence type="ECO:0000313" key="4">
    <source>
        <dbReference type="EMBL" id="MEC4264687.1"/>
    </source>
</evidence>
<dbReference type="Pfam" id="PF00368">
    <property type="entry name" value="HMG-CoA_red"/>
    <property type="match status" value="1"/>
</dbReference>
<dbReference type="EC" id="1.1.1.88" evidence="3"/>
<organism evidence="4 5">
    <name type="scientific">Flagellimonas halotolerans</name>
    <dbReference type="NCBI Taxonomy" id="3112164"/>
    <lineage>
        <taxon>Bacteria</taxon>
        <taxon>Pseudomonadati</taxon>
        <taxon>Bacteroidota</taxon>
        <taxon>Flavobacteriia</taxon>
        <taxon>Flavobacteriales</taxon>
        <taxon>Flavobacteriaceae</taxon>
        <taxon>Flagellimonas</taxon>
    </lineage>
</organism>
<evidence type="ECO:0000256" key="1">
    <source>
        <dbReference type="ARBA" id="ARBA00007661"/>
    </source>
</evidence>
<gene>
    <name evidence="4" type="ORF">VOP03_04945</name>
</gene>
<comment type="caution">
    <text evidence="4">The sequence shown here is derived from an EMBL/GenBank/DDBJ whole genome shotgun (WGS) entry which is preliminary data.</text>
</comment>
<dbReference type="NCBIfam" id="TIGR00532">
    <property type="entry name" value="HMG_CoA_R_NAD"/>
    <property type="match status" value="1"/>
</dbReference>
<dbReference type="InterPro" id="IPR009029">
    <property type="entry name" value="HMG_CoA_Rdtase_sub-bd_dom_sf"/>
</dbReference>
<dbReference type="CDD" id="cd00644">
    <property type="entry name" value="HMG-CoA_reductase_classII"/>
    <property type="match status" value="1"/>
</dbReference>
<comment type="similarity">
    <text evidence="1 3">Belongs to the HMG-CoA reductase family.</text>
</comment>
<dbReference type="InterPro" id="IPR004553">
    <property type="entry name" value="HMG_CoA_Rdtase_bac-typ"/>
</dbReference>
<dbReference type="InterPro" id="IPR002202">
    <property type="entry name" value="HMG_CoA_Rdtase"/>
</dbReference>
<evidence type="ECO:0000313" key="5">
    <source>
        <dbReference type="Proteomes" id="UP001355298"/>
    </source>
</evidence>
<keyword evidence="2 3" id="KW-0560">Oxidoreductase</keyword>
<dbReference type="RefSeq" id="WP_326277616.1">
    <property type="nucleotide sequence ID" value="NZ_JAYKYV010000003.1"/>
</dbReference>
<proteinExistence type="inferred from homology"/>
<comment type="catalytic activity">
    <reaction evidence="3">
        <text>(R)-mevalonate + 2 NAD(+) + CoA = (3S)-3-hydroxy-3-methylglutaryl-CoA + 2 NADH + 2 H(+)</text>
        <dbReference type="Rhea" id="RHEA:14833"/>
        <dbReference type="ChEBI" id="CHEBI:15378"/>
        <dbReference type="ChEBI" id="CHEBI:36464"/>
        <dbReference type="ChEBI" id="CHEBI:43074"/>
        <dbReference type="ChEBI" id="CHEBI:57287"/>
        <dbReference type="ChEBI" id="CHEBI:57540"/>
        <dbReference type="ChEBI" id="CHEBI:57945"/>
        <dbReference type="EC" id="1.1.1.88"/>
    </reaction>
</comment>
<dbReference type="Proteomes" id="UP001355298">
    <property type="component" value="Unassembled WGS sequence"/>
</dbReference>
<dbReference type="PANTHER" id="PTHR10572">
    <property type="entry name" value="3-HYDROXY-3-METHYLGLUTARYL-COENZYME A REDUCTASE"/>
    <property type="match status" value="1"/>
</dbReference>
<name>A0ABU6INX1_9FLAO</name>
<dbReference type="InterPro" id="IPR009023">
    <property type="entry name" value="HMG_CoA_Rdtase_NAD(P)-bd_sf"/>
</dbReference>
<sequence length="439" mass="48837">MNTPVEGFSKLSKAEKIDWIAHNCTKDPENTRQLLEQYWNSDPRVQKLHDEFIENTISNYYLPFAIAPNFLINGDYLAIPMTIEESSVVAAASKAAKFWLERGGFKTEILGTEKVGQVHFIYKGDTKKLSKFFDWVKPELLKSVSSITQSMEKRGGGINNIELRDLSNKIEGYHQLHCTFETLDAMGANFINSCLEQFAKTLKEQAISFEAFTEEEKNIEVVMSILSNYVPHCLVKAEVSCPISDLGNSDMSAEQFAEKFVRAVNIAKAEPYRAVTHNKGIMNGIDAVVLATGNDFRAVEAGVHAYAAKDGQYSSLTHAKIEDGIFKFWLEVPLALGTVGGLTTLHPLVKLALEILQNPTAKELMQIVAVAGLAQNFAAVRSLVTTGIQKGHMKMHLLNILNQMGATENEKNQLVEYFKSRTVTNASVKEALEKIKKQP</sequence>
<protein>
    <recommendedName>
        <fullName evidence="3">3-hydroxy-3-methylglutaryl coenzyme A reductase</fullName>
        <shortName evidence="3">HMG-CoA reductase</shortName>
        <ecNumber evidence="3">1.1.1.88</ecNumber>
    </recommendedName>
</protein>
<dbReference type="PANTHER" id="PTHR10572:SF24">
    <property type="entry name" value="3-HYDROXY-3-METHYLGLUTARYL-COENZYME A REDUCTASE"/>
    <property type="match status" value="1"/>
</dbReference>
<dbReference type="PRINTS" id="PR00071">
    <property type="entry name" value="HMGCOARDTASE"/>
</dbReference>
<reference evidence="4 5" key="1">
    <citation type="submission" date="2024-01" db="EMBL/GenBank/DDBJ databases">
        <title>The strains designed SYSU M86414 and SYSU M84420 isolated from the marine sediment in San Sha City (Hainan Province, China).</title>
        <authorList>
            <person name="Guo D."/>
        </authorList>
    </citation>
    <scope>NUCLEOTIDE SEQUENCE [LARGE SCALE GENOMIC DNA]</scope>
    <source>
        <strain evidence="4 5">SYSU M84420</strain>
    </source>
</reference>
<dbReference type="Gene3D" id="1.10.8.660">
    <property type="match status" value="1"/>
</dbReference>
<keyword evidence="3" id="KW-0520">NAD</keyword>
<dbReference type="PROSITE" id="PS50065">
    <property type="entry name" value="HMG_COA_REDUCTASE_4"/>
    <property type="match status" value="1"/>
</dbReference>
<dbReference type="InterPro" id="IPR023074">
    <property type="entry name" value="HMG_CoA_Rdtase_cat_sf"/>
</dbReference>